<keyword evidence="6" id="KW-0378">Hydrolase</keyword>
<dbReference type="InterPro" id="IPR003702">
    <property type="entry name" value="ActCoA_hydro_N"/>
</dbReference>
<dbReference type="InterPro" id="IPR017821">
    <property type="entry name" value="Succinate_CoA_transferase"/>
</dbReference>
<feature type="active site" description="5-glutamyl coenzyme A thioester intermediate" evidence="2">
    <location>
        <position position="286"/>
    </location>
</feature>
<dbReference type="PANTHER" id="PTHR43609">
    <property type="entry name" value="ACETYL-COA HYDROLASE"/>
    <property type="match status" value="1"/>
</dbReference>
<proteinExistence type="inferred from homology"/>
<evidence type="ECO:0000259" key="5">
    <source>
        <dbReference type="Pfam" id="PF13336"/>
    </source>
</evidence>
<accession>Q01R54</accession>
<dbReference type="Gene3D" id="3.40.1080.20">
    <property type="entry name" value="Acetyl-CoA hydrolase/transferase C-terminal domain"/>
    <property type="match status" value="1"/>
</dbReference>
<evidence type="ECO:0000256" key="2">
    <source>
        <dbReference type="PIRSR" id="PIRSR617821-1"/>
    </source>
</evidence>
<dbReference type="InterPro" id="IPR026888">
    <property type="entry name" value="AcetylCoA_hyd_C"/>
</dbReference>
<dbReference type="KEGG" id="sus:Acid_6953"/>
<evidence type="ECO:0000259" key="4">
    <source>
        <dbReference type="Pfam" id="PF02550"/>
    </source>
</evidence>
<dbReference type="GO" id="GO:0008775">
    <property type="term" value="F:acetate CoA-transferase activity"/>
    <property type="evidence" value="ECO:0007669"/>
    <property type="project" value="InterPro"/>
</dbReference>
<gene>
    <name evidence="6" type="ordered locus">Acid_6953</name>
</gene>
<dbReference type="Gene3D" id="3.40.1080.10">
    <property type="entry name" value="Glutaconate Coenzyme A-transferase"/>
    <property type="match status" value="1"/>
</dbReference>
<protein>
    <submittedName>
        <fullName evidence="6">Acetyl-CoA hydrolase</fullName>
        <ecNumber evidence="6">3.1.2.1</ecNumber>
    </submittedName>
</protein>
<dbReference type="InParanoid" id="Q01R54"/>
<dbReference type="AlphaFoldDB" id="Q01R54"/>
<dbReference type="GO" id="GO:0003986">
    <property type="term" value="F:acetyl-CoA hydrolase activity"/>
    <property type="evidence" value="ECO:0007669"/>
    <property type="project" value="UniProtKB-EC"/>
</dbReference>
<dbReference type="Pfam" id="PF02550">
    <property type="entry name" value="AcetylCoA_hydro"/>
    <property type="match status" value="1"/>
</dbReference>
<dbReference type="eggNOG" id="COG0427">
    <property type="taxonomic scope" value="Bacteria"/>
</dbReference>
<dbReference type="GO" id="GO:0006083">
    <property type="term" value="P:acetate metabolic process"/>
    <property type="evidence" value="ECO:0007669"/>
    <property type="project" value="InterPro"/>
</dbReference>
<dbReference type="GO" id="GO:0006084">
    <property type="term" value="P:acetyl-CoA metabolic process"/>
    <property type="evidence" value="ECO:0007669"/>
    <property type="project" value="InterPro"/>
</dbReference>
<evidence type="ECO:0000256" key="3">
    <source>
        <dbReference type="PIRSR" id="PIRSR617821-2"/>
    </source>
</evidence>
<reference evidence="6" key="1">
    <citation type="submission" date="2006-10" db="EMBL/GenBank/DDBJ databases">
        <title>Complete sequence of Solibacter usitatus Ellin6076.</title>
        <authorList>
            <consortium name="US DOE Joint Genome Institute"/>
            <person name="Copeland A."/>
            <person name="Lucas S."/>
            <person name="Lapidus A."/>
            <person name="Barry K."/>
            <person name="Detter J.C."/>
            <person name="Glavina del Rio T."/>
            <person name="Hammon N."/>
            <person name="Israni S."/>
            <person name="Dalin E."/>
            <person name="Tice H."/>
            <person name="Pitluck S."/>
            <person name="Thompson L.S."/>
            <person name="Brettin T."/>
            <person name="Bruce D."/>
            <person name="Han C."/>
            <person name="Tapia R."/>
            <person name="Gilna P."/>
            <person name="Schmutz J."/>
            <person name="Larimer F."/>
            <person name="Land M."/>
            <person name="Hauser L."/>
            <person name="Kyrpides N."/>
            <person name="Mikhailova N."/>
            <person name="Janssen P.H."/>
            <person name="Kuske C.R."/>
            <person name="Richardson P."/>
        </authorList>
    </citation>
    <scope>NUCLEOTIDE SEQUENCE</scope>
    <source>
        <strain evidence="6">Ellin6076</strain>
    </source>
</reference>
<dbReference type="NCBIfam" id="TIGR03458">
    <property type="entry name" value="YgfH_subfam"/>
    <property type="match status" value="1"/>
</dbReference>
<evidence type="ECO:0000313" key="6">
    <source>
        <dbReference type="EMBL" id="ABJ87866.1"/>
    </source>
</evidence>
<dbReference type="InterPro" id="IPR037171">
    <property type="entry name" value="NagB/RpiA_transferase-like"/>
</dbReference>
<dbReference type="HOGENOM" id="CLU_019748_3_0_0"/>
<feature type="domain" description="Acetyl-CoA hydrolase/transferase C-terminal" evidence="5">
    <location>
        <begin position="317"/>
        <end position="461"/>
    </location>
</feature>
<feature type="binding site" evidence="3">
    <location>
        <position position="376"/>
    </location>
    <ligand>
        <name>CoA</name>
        <dbReference type="ChEBI" id="CHEBI:57287"/>
    </ligand>
</feature>
<dbReference type="InterPro" id="IPR046433">
    <property type="entry name" value="ActCoA_hydro"/>
</dbReference>
<feature type="binding site" evidence="3">
    <location>
        <position position="380"/>
    </location>
    <ligand>
        <name>CoA</name>
        <dbReference type="ChEBI" id="CHEBI:57287"/>
    </ligand>
</feature>
<comment type="similarity">
    <text evidence="1">Belongs to the acetyl-CoA hydrolase/transferase family.</text>
</comment>
<dbReference type="Gene3D" id="3.30.750.70">
    <property type="entry name" value="4-hydroxybutyrate coenzyme like domains"/>
    <property type="match status" value="1"/>
</dbReference>
<dbReference type="SUPFAM" id="SSF100950">
    <property type="entry name" value="NagB/RpiA/CoA transferase-like"/>
    <property type="match status" value="2"/>
</dbReference>
<dbReference type="STRING" id="234267.Acid_6953"/>
<evidence type="ECO:0000256" key="1">
    <source>
        <dbReference type="ARBA" id="ARBA00009632"/>
    </source>
</evidence>
<dbReference type="Pfam" id="PF13336">
    <property type="entry name" value="AcetylCoA_hyd_C"/>
    <property type="match status" value="1"/>
</dbReference>
<dbReference type="OrthoDB" id="9801795at2"/>
<dbReference type="EC" id="3.1.2.1" evidence="6"/>
<dbReference type="InterPro" id="IPR038460">
    <property type="entry name" value="AcetylCoA_hyd_C_sf"/>
</dbReference>
<feature type="domain" description="Acetyl-CoA hydrolase/transferase N-terminal" evidence="4">
    <location>
        <begin position="10"/>
        <end position="213"/>
    </location>
</feature>
<feature type="binding site" evidence="3">
    <location>
        <position position="400"/>
    </location>
    <ligand>
        <name>CoA</name>
        <dbReference type="ChEBI" id="CHEBI:57287"/>
    </ligand>
</feature>
<name>Q01R54_SOLUE</name>
<dbReference type="EMBL" id="CP000473">
    <property type="protein sequence ID" value="ABJ87866.1"/>
    <property type="molecule type" value="Genomic_DNA"/>
</dbReference>
<sequence length="504" mass="54147">MKLPFPVLTAAEAASLIDNGQNVGFSGFTPAGAPKAVPMAIADRAIAAHDAGQEFQIGVLTGASTGPSLDGALSKAKAMKFRTPYQTDSNLRDRINAGKTRFFDLHLSLMPQVTRYGFLGKVDVAVVEAADLTAGGGIVLTSGVGAAPTFCNLADRVIVELNRHHPAALLGLHDIYEPADPPYRKQIPIYKPSDRIGSPIITIDPAKIVGVVETDLEDEARGFSEISPLTESIGHNVAEFLAAQLAAGMIPKPFLPIQSGVGDIANSVLGALGSHPGIPPFEMYTEVLQDSVVDLIERERVTFASSCSFTVTPPALRRVYENLKFFRSRVLLRPQEISNSPEIIRRLGIISVNTAIEVDIFGNVNSTHVMGRKLMNGIGGSGDFTRNAYLSVFTCPSVAKGGKISTIVPLVSHVDHSEHSVQIIATEFGVADLRGKSPFERANEIIDNCAHPDYRELLRSYLNIVEGGHTPHTLSAAFRMHEHFQKTGDMHGCTWDAPVLTGIS</sequence>
<feature type="binding site" evidence="3">
    <location>
        <position position="356"/>
    </location>
    <ligand>
        <name>CoA</name>
        <dbReference type="ChEBI" id="CHEBI:57287"/>
    </ligand>
</feature>
<dbReference type="PANTHER" id="PTHR43609:SF1">
    <property type="entry name" value="ACETYL-COA HYDROLASE"/>
    <property type="match status" value="1"/>
</dbReference>
<dbReference type="FunFam" id="3.40.1080.20:FF:000001">
    <property type="entry name" value="Acetyl-CoA hydrolase Ach1"/>
    <property type="match status" value="1"/>
</dbReference>
<organism evidence="6">
    <name type="scientific">Solibacter usitatus (strain Ellin6076)</name>
    <dbReference type="NCBI Taxonomy" id="234267"/>
    <lineage>
        <taxon>Bacteria</taxon>
        <taxon>Pseudomonadati</taxon>
        <taxon>Acidobacteriota</taxon>
        <taxon>Terriglobia</taxon>
        <taxon>Bryobacterales</taxon>
        <taxon>Solibacteraceae</taxon>
        <taxon>Candidatus Solibacter</taxon>
    </lineage>
</organism>
<dbReference type="FunCoup" id="Q01R54">
    <property type="interactions" value="207"/>
</dbReference>